<accession>A0A7I7M340</accession>
<proteinExistence type="predicted"/>
<dbReference type="SUPFAM" id="SSF88697">
    <property type="entry name" value="PUA domain-like"/>
    <property type="match status" value="1"/>
</dbReference>
<dbReference type="InterPro" id="IPR003593">
    <property type="entry name" value="AAA+_ATPase"/>
</dbReference>
<dbReference type="SUPFAM" id="SSF52540">
    <property type="entry name" value="P-loop containing nucleoside triphosphate hydrolases"/>
    <property type="match status" value="1"/>
</dbReference>
<name>A0A7I7M340_9MYCO</name>
<sequence>MSLVSDLGTKVYSGMGREGASFVETLGPRIVTSGLLDGRSTVAPAEMVWTVAAAAELIDVYVDSPDVSDESFDNKLRKQVSAATRQARILFADLILLNLLPLGDYGAVRKRELIRLPIEELDPPVPLPPDVDAALSHGMFKGGIGFKSGRYARLRWLITFAHYACSQPIDIRREALSDPLKFREFVRQAPGGTEAAQRQSLLYLAFPWFYLPAIISSQRSKIRDAFAEECLPDGPTDDVDVDLHRIYASLTQKAAGPVDFYRDPVYERRWNPPAPREKRVWIFQSNPEKFDLREHLRSPDVGPGVTDSWVLRQHAEDVAEGDTVLLWVSGADAGIYATGTIIGDAFTRSRESWEGNDAPVESRAIGYRLDRSLVDHPVRREDLIKHPTLSDLQIIKQPNGTNYKVSSHEWEMLRALLDNPRSPEPPAKADLDWLTGEIHWNKDEVDDLVETLLTRRPQVILAGPPGTGKTFVAERVAEHLTEGRPEAVQVVQFHPSFAYEDFVEGLRPTAENGQVAFRNVEGKLVKIADYARTVDHPVVLVIDEINRANLPSVFGELLYLLEYRGKAIQLLHREKFSLPRNLFIIGTMNTADRSIRSVDTALRRRFDIFDCAPREEILERFYDREGNLSEVDDLIDGFQLLNDKLRGHLDHHHTVGHSFFMRGTYTASDLRRTWNRQILPLIGEYFFDQPGLVEEFALEEFWPSQRVP</sequence>
<evidence type="ECO:0000313" key="3">
    <source>
        <dbReference type="Proteomes" id="UP000466514"/>
    </source>
</evidence>
<dbReference type="InterPro" id="IPR011704">
    <property type="entry name" value="ATPase_dyneun-rel_AAA"/>
</dbReference>
<dbReference type="PANTHER" id="PTHR37291:SF1">
    <property type="entry name" value="TYPE IV METHYL-DIRECTED RESTRICTION ENZYME ECOKMCRB SUBUNIT"/>
    <property type="match status" value="1"/>
</dbReference>
<dbReference type="SMART" id="SM00382">
    <property type="entry name" value="AAA"/>
    <property type="match status" value="1"/>
</dbReference>
<dbReference type="InterPro" id="IPR052934">
    <property type="entry name" value="Methyl-DNA_Rec/Restrict_Enz"/>
</dbReference>
<organism evidence="2 3">
    <name type="scientific">Mycolicibacterium psychrotolerans</name>
    <dbReference type="NCBI Taxonomy" id="216929"/>
    <lineage>
        <taxon>Bacteria</taxon>
        <taxon>Bacillati</taxon>
        <taxon>Actinomycetota</taxon>
        <taxon>Actinomycetes</taxon>
        <taxon>Mycobacteriales</taxon>
        <taxon>Mycobacteriaceae</taxon>
        <taxon>Mycolicibacterium</taxon>
    </lineage>
</organism>
<dbReference type="GO" id="GO:0005524">
    <property type="term" value="F:ATP binding"/>
    <property type="evidence" value="ECO:0007669"/>
    <property type="project" value="InterPro"/>
</dbReference>
<dbReference type="REBASE" id="374358">
    <property type="entry name" value="Mps13323McrBCP"/>
</dbReference>
<dbReference type="Gene3D" id="3.40.50.300">
    <property type="entry name" value="P-loop containing nucleotide triphosphate hydrolases"/>
    <property type="match status" value="1"/>
</dbReference>
<dbReference type="Pfam" id="PF07728">
    <property type="entry name" value="AAA_5"/>
    <property type="match status" value="1"/>
</dbReference>
<gene>
    <name evidence="2" type="ORF">MPSYJ_00460</name>
</gene>
<dbReference type="Gene3D" id="3.10.590.10">
    <property type="entry name" value="ph1033 like domains"/>
    <property type="match status" value="1"/>
</dbReference>
<dbReference type="InterPro" id="IPR015947">
    <property type="entry name" value="PUA-like_sf"/>
</dbReference>
<dbReference type="KEGG" id="mpsc:MPSYJ_00460"/>
<dbReference type="Pfam" id="PF01878">
    <property type="entry name" value="EVE"/>
    <property type="match status" value="1"/>
</dbReference>
<dbReference type="CDD" id="cd00009">
    <property type="entry name" value="AAA"/>
    <property type="match status" value="1"/>
</dbReference>
<dbReference type="InterPro" id="IPR027417">
    <property type="entry name" value="P-loop_NTPase"/>
</dbReference>
<keyword evidence="3" id="KW-1185">Reference proteome</keyword>
<protein>
    <recommendedName>
        <fullName evidence="1">AAA+ ATPase domain-containing protein</fullName>
    </recommendedName>
</protein>
<dbReference type="PANTHER" id="PTHR37291">
    <property type="entry name" value="5-METHYLCYTOSINE-SPECIFIC RESTRICTION ENZYME B"/>
    <property type="match status" value="1"/>
</dbReference>
<dbReference type="EMBL" id="AP022574">
    <property type="protein sequence ID" value="BBX66585.1"/>
    <property type="molecule type" value="Genomic_DNA"/>
</dbReference>
<evidence type="ECO:0000259" key="1">
    <source>
        <dbReference type="SMART" id="SM00382"/>
    </source>
</evidence>
<reference evidence="2 3" key="1">
    <citation type="journal article" date="2019" name="Emerg. Microbes Infect.">
        <title>Comprehensive subspecies identification of 175 nontuberculous mycobacteria species based on 7547 genomic profiles.</title>
        <authorList>
            <person name="Matsumoto Y."/>
            <person name="Kinjo T."/>
            <person name="Motooka D."/>
            <person name="Nabeya D."/>
            <person name="Jung N."/>
            <person name="Uechi K."/>
            <person name="Horii T."/>
            <person name="Iida T."/>
            <person name="Fujita J."/>
            <person name="Nakamura S."/>
        </authorList>
    </citation>
    <scope>NUCLEOTIDE SEQUENCE [LARGE SCALE GENOMIC DNA]</scope>
    <source>
        <strain evidence="2 3">JCM 13323</strain>
    </source>
</reference>
<dbReference type="GO" id="GO:0016887">
    <property type="term" value="F:ATP hydrolysis activity"/>
    <property type="evidence" value="ECO:0007669"/>
    <property type="project" value="InterPro"/>
</dbReference>
<dbReference type="Proteomes" id="UP000466514">
    <property type="component" value="Chromosome"/>
</dbReference>
<feature type="domain" description="AAA+ ATPase" evidence="1">
    <location>
        <begin position="455"/>
        <end position="612"/>
    </location>
</feature>
<dbReference type="AlphaFoldDB" id="A0A7I7M340"/>
<dbReference type="InterPro" id="IPR002740">
    <property type="entry name" value="EVE_domain"/>
</dbReference>
<evidence type="ECO:0000313" key="2">
    <source>
        <dbReference type="EMBL" id="BBX66585.1"/>
    </source>
</evidence>